<dbReference type="PANTHER" id="PTHR46772">
    <property type="entry name" value="BHLH DOMAIN-CONTAINING PROTEIN"/>
    <property type="match status" value="1"/>
</dbReference>
<comment type="subcellular location">
    <subcellularLocation>
        <location evidence="1">Nucleus</location>
    </subcellularLocation>
</comment>
<evidence type="ECO:0000256" key="1">
    <source>
        <dbReference type="ARBA" id="ARBA00004123"/>
    </source>
</evidence>
<dbReference type="GO" id="GO:0003700">
    <property type="term" value="F:DNA-binding transcription factor activity"/>
    <property type="evidence" value="ECO:0007669"/>
    <property type="project" value="InterPro"/>
</dbReference>
<organism evidence="7 8">
    <name type="scientific">Juglans regia</name>
    <name type="common">English walnut</name>
    <dbReference type="NCBI Taxonomy" id="51240"/>
    <lineage>
        <taxon>Eukaryota</taxon>
        <taxon>Viridiplantae</taxon>
        <taxon>Streptophyta</taxon>
        <taxon>Embryophyta</taxon>
        <taxon>Tracheophyta</taxon>
        <taxon>Spermatophyta</taxon>
        <taxon>Magnoliopsida</taxon>
        <taxon>eudicotyledons</taxon>
        <taxon>Gunneridae</taxon>
        <taxon>Pentapetalae</taxon>
        <taxon>rosids</taxon>
        <taxon>fabids</taxon>
        <taxon>Fagales</taxon>
        <taxon>Juglandaceae</taxon>
        <taxon>Juglans</taxon>
    </lineage>
</organism>
<dbReference type="AlphaFoldDB" id="A0A2I4FIQ6"/>
<evidence type="ECO:0000313" key="7">
    <source>
        <dbReference type="Proteomes" id="UP000235220"/>
    </source>
</evidence>
<evidence type="ECO:0000313" key="8">
    <source>
        <dbReference type="RefSeq" id="XP_018831533.1"/>
    </source>
</evidence>
<dbReference type="Pfam" id="PF00010">
    <property type="entry name" value="HLH"/>
    <property type="match status" value="1"/>
</dbReference>
<dbReference type="GeneID" id="108999178"/>
<reference evidence="8" key="1">
    <citation type="submission" date="2025-08" db="UniProtKB">
        <authorList>
            <consortium name="RefSeq"/>
        </authorList>
    </citation>
    <scope>IDENTIFICATION</scope>
    <source>
        <tissue evidence="8">Leaves</tissue>
    </source>
</reference>
<dbReference type="InterPro" id="IPR044278">
    <property type="entry name" value="BHLH95-like"/>
</dbReference>
<evidence type="ECO:0000256" key="5">
    <source>
        <dbReference type="ARBA" id="ARBA00023242"/>
    </source>
</evidence>
<keyword evidence="5" id="KW-0539">Nucleus</keyword>
<keyword evidence="2" id="KW-0805">Transcription regulation</keyword>
<accession>A0A2I4FIQ6</accession>
<dbReference type="SUPFAM" id="SSF47459">
    <property type="entry name" value="HLH, helix-loop-helix DNA-binding domain"/>
    <property type="match status" value="1"/>
</dbReference>
<dbReference type="GO" id="GO:0009960">
    <property type="term" value="P:endosperm development"/>
    <property type="evidence" value="ECO:0007669"/>
    <property type="project" value="InterPro"/>
</dbReference>
<dbReference type="STRING" id="51240.A0A2I4FIQ6"/>
<dbReference type="InterPro" id="IPR045239">
    <property type="entry name" value="bHLH95_bHLH"/>
</dbReference>
<dbReference type="Pfam" id="PF22754">
    <property type="entry name" value="bHLH-TF_ACT-like_plant"/>
    <property type="match status" value="1"/>
</dbReference>
<name>A0A2I4FIQ6_JUGRE</name>
<keyword evidence="7" id="KW-1185">Reference proteome</keyword>
<proteinExistence type="predicted"/>
<gene>
    <name evidence="8" type="primary">LOC108999178</name>
</gene>
<dbReference type="GO" id="GO:0003677">
    <property type="term" value="F:DNA binding"/>
    <property type="evidence" value="ECO:0007669"/>
    <property type="project" value="UniProtKB-KW"/>
</dbReference>
<dbReference type="SMART" id="SM00353">
    <property type="entry name" value="HLH"/>
    <property type="match status" value="1"/>
</dbReference>
<dbReference type="GO" id="GO:0005634">
    <property type="term" value="C:nucleus"/>
    <property type="evidence" value="ECO:0007669"/>
    <property type="project" value="UniProtKB-SubCell"/>
</dbReference>
<dbReference type="GO" id="GO:0010162">
    <property type="term" value="P:seed dormancy process"/>
    <property type="evidence" value="ECO:0000318"/>
    <property type="project" value="GO_Central"/>
</dbReference>
<dbReference type="PANTHER" id="PTHR46772:SF8">
    <property type="entry name" value="TRANSCRIPTION FACTOR BHLH95"/>
    <property type="match status" value="1"/>
</dbReference>
<evidence type="ECO:0000256" key="6">
    <source>
        <dbReference type="SAM" id="MobiDB-lite"/>
    </source>
</evidence>
<dbReference type="RefSeq" id="XP_018831533.1">
    <property type="nucleotide sequence ID" value="XM_018975988.1"/>
</dbReference>
<dbReference type="Proteomes" id="UP000235220">
    <property type="component" value="Chromosome 16"/>
</dbReference>
<evidence type="ECO:0000256" key="3">
    <source>
        <dbReference type="ARBA" id="ARBA00023125"/>
    </source>
</evidence>
<dbReference type="CDD" id="cd04873">
    <property type="entry name" value="ACT_UUR-ACR-like"/>
    <property type="match status" value="1"/>
</dbReference>
<dbReference type="FunCoup" id="A0A2I4FIQ6">
    <property type="interactions" value="159"/>
</dbReference>
<sequence>MSEGGEGIGHESFLWENQSWAFSNSDNSAGSEGKSSKKLPVSSSNSQIEIGAKEVALPPSKKKRGRGSVGKNGNASTGGDQGKGEGKGGGESDHDIHIWTERERRKKMRNMFANLHALLPQLPPKADKSTIVDEAVSYIKTLHHTLQKLQKQKLERLQGGAASTFGFESPILISQRLSSDSREAFLADQGSSNNLGAVTANNSYSNPLSASLRYPVNFETWTSSNVVLNICGEEAQISVCSSTKPGLLTTICYVLEKHRIEVVSAHINSDSNRSMYNIHARVSGASNHQFQEPAAFPVEEIYKLAAGEIMLWVS</sequence>
<dbReference type="OrthoDB" id="690068at2759"/>
<dbReference type="Gramene" id="Jr16_22140_p1">
    <property type="protein sequence ID" value="cds.Jr16_22140_p1"/>
    <property type="gene ID" value="Jr16_22140"/>
</dbReference>
<protein>
    <submittedName>
        <fullName evidence="8">Transcription factor bHLH95-like</fullName>
    </submittedName>
</protein>
<keyword evidence="4" id="KW-0804">Transcription</keyword>
<evidence type="ECO:0000256" key="4">
    <source>
        <dbReference type="ARBA" id="ARBA00023163"/>
    </source>
</evidence>
<keyword evidence="3" id="KW-0238">DNA-binding</keyword>
<feature type="region of interest" description="Disordered" evidence="6">
    <location>
        <begin position="22"/>
        <end position="97"/>
    </location>
</feature>
<feature type="compositionally biased region" description="Basic and acidic residues" evidence="6">
    <location>
        <begin position="82"/>
        <end position="97"/>
    </location>
</feature>
<dbReference type="KEGG" id="jre:108999178"/>
<dbReference type="PROSITE" id="PS50888">
    <property type="entry name" value="BHLH"/>
    <property type="match status" value="1"/>
</dbReference>
<dbReference type="InterPro" id="IPR011598">
    <property type="entry name" value="bHLH_dom"/>
</dbReference>
<dbReference type="CDD" id="cd11393">
    <property type="entry name" value="bHLH_AtbHLH_like"/>
    <property type="match status" value="1"/>
</dbReference>
<dbReference type="InterPro" id="IPR036638">
    <property type="entry name" value="HLH_DNA-bd_sf"/>
</dbReference>
<dbReference type="Gene3D" id="4.10.280.10">
    <property type="entry name" value="Helix-loop-helix DNA-binding domain"/>
    <property type="match status" value="1"/>
</dbReference>
<dbReference type="InterPro" id="IPR054502">
    <property type="entry name" value="bHLH-TF_ACT-like_plant"/>
</dbReference>
<evidence type="ECO:0000256" key="2">
    <source>
        <dbReference type="ARBA" id="ARBA00023015"/>
    </source>
</evidence>
<dbReference type="GO" id="GO:0046983">
    <property type="term" value="F:protein dimerization activity"/>
    <property type="evidence" value="ECO:0007669"/>
    <property type="project" value="InterPro"/>
</dbReference>